<feature type="non-terminal residue" evidence="5">
    <location>
        <position position="1"/>
    </location>
</feature>
<organism evidence="5 6">
    <name type="scientific">Aspergillus versicolor CBS 583.65</name>
    <dbReference type="NCBI Taxonomy" id="1036611"/>
    <lineage>
        <taxon>Eukaryota</taxon>
        <taxon>Fungi</taxon>
        <taxon>Dikarya</taxon>
        <taxon>Ascomycota</taxon>
        <taxon>Pezizomycotina</taxon>
        <taxon>Eurotiomycetes</taxon>
        <taxon>Eurotiomycetidae</taxon>
        <taxon>Eurotiales</taxon>
        <taxon>Aspergillaceae</taxon>
        <taxon>Aspergillus</taxon>
        <taxon>Aspergillus subgen. Nidulantes</taxon>
    </lineage>
</organism>
<dbReference type="PANTHER" id="PTHR10982">
    <property type="entry name" value="MALONYL COA-ACYL CARRIER PROTEIN TRANSACYLASE"/>
    <property type="match status" value="1"/>
</dbReference>
<keyword evidence="3" id="KW-0511">Multifunctional enzyme</keyword>
<name>A0A1L9PHB4_ASPVE</name>
<dbReference type="AlphaFoldDB" id="A0A1L9PHB4"/>
<dbReference type="InterPro" id="IPR050830">
    <property type="entry name" value="Fungal_FAS"/>
</dbReference>
<dbReference type="Proteomes" id="UP000184073">
    <property type="component" value="Unassembled WGS sequence"/>
</dbReference>
<dbReference type="GO" id="GO:0004321">
    <property type="term" value="F:fatty-acyl-CoA synthase activity"/>
    <property type="evidence" value="ECO:0007669"/>
    <property type="project" value="UniProtKB-EC"/>
</dbReference>
<dbReference type="VEuPathDB" id="FungiDB:ASPVEDRAFT_126990"/>
<dbReference type="GeneID" id="63721922"/>
<dbReference type="OrthoDB" id="5340391at2759"/>
<dbReference type="PANTHER" id="PTHR10982:SF21">
    <property type="entry name" value="FATTY ACID SYNTHASE SUBUNIT BETA"/>
    <property type="match status" value="1"/>
</dbReference>
<sequence length="94" mass="10772">ILPRPIQLQRGTATVPLEGIDVPFHSSHLRNTVDRFRQCLLRPGFLVDNVDVEQLVGRYIPNLMARPFSLEREYIQEAFELTQSPILAEILSES</sequence>
<dbReference type="Gene3D" id="6.10.140.1400">
    <property type="match status" value="1"/>
</dbReference>
<protein>
    <recommendedName>
        <fullName evidence="1">fatty-acyl-CoA synthase system</fullName>
        <ecNumber evidence="1">2.3.1.86</ecNumber>
    </recommendedName>
</protein>
<proteinExistence type="predicted"/>
<evidence type="ECO:0000256" key="3">
    <source>
        <dbReference type="ARBA" id="ARBA00023268"/>
    </source>
</evidence>
<evidence type="ECO:0000256" key="4">
    <source>
        <dbReference type="ARBA" id="ARBA00048237"/>
    </source>
</evidence>
<comment type="catalytic activity">
    <reaction evidence="4">
        <text>acetyl-CoA + n malonyl-CoA + 2n NADPH + 4n H(+) = a long-chain-acyl-CoA + n CoA + n CO2 + 2n NADP(+).</text>
        <dbReference type="EC" id="2.3.1.86"/>
    </reaction>
</comment>
<dbReference type="EC" id="2.3.1.86" evidence="1"/>
<accession>A0A1L9PHB4</accession>
<dbReference type="STRING" id="1036611.A0A1L9PHB4"/>
<evidence type="ECO:0000313" key="5">
    <source>
        <dbReference type="EMBL" id="OJJ00898.1"/>
    </source>
</evidence>
<keyword evidence="6" id="KW-1185">Reference proteome</keyword>
<evidence type="ECO:0000256" key="1">
    <source>
        <dbReference type="ARBA" id="ARBA00012878"/>
    </source>
</evidence>
<dbReference type="EMBL" id="KV878127">
    <property type="protein sequence ID" value="OJJ00898.1"/>
    <property type="molecule type" value="Genomic_DNA"/>
</dbReference>
<evidence type="ECO:0000313" key="6">
    <source>
        <dbReference type="Proteomes" id="UP000184073"/>
    </source>
</evidence>
<evidence type="ECO:0000256" key="2">
    <source>
        <dbReference type="ARBA" id="ARBA00022679"/>
    </source>
</evidence>
<keyword evidence="2" id="KW-0808">Transferase</keyword>
<dbReference type="RefSeq" id="XP_040666660.1">
    <property type="nucleotide sequence ID" value="XM_040806411.1"/>
</dbReference>
<reference evidence="6" key="1">
    <citation type="journal article" date="2017" name="Genome Biol.">
        <title>Comparative genomics reveals high biological diversity and specific adaptations in the industrially and medically important fungal genus Aspergillus.</title>
        <authorList>
            <person name="de Vries R.P."/>
            <person name="Riley R."/>
            <person name="Wiebenga A."/>
            <person name="Aguilar-Osorio G."/>
            <person name="Amillis S."/>
            <person name="Uchima C.A."/>
            <person name="Anderluh G."/>
            <person name="Asadollahi M."/>
            <person name="Askin M."/>
            <person name="Barry K."/>
            <person name="Battaglia E."/>
            <person name="Bayram O."/>
            <person name="Benocci T."/>
            <person name="Braus-Stromeyer S.A."/>
            <person name="Caldana C."/>
            <person name="Canovas D."/>
            <person name="Cerqueira G.C."/>
            <person name="Chen F."/>
            <person name="Chen W."/>
            <person name="Choi C."/>
            <person name="Clum A."/>
            <person name="Dos Santos R.A."/>
            <person name="Damasio A.R."/>
            <person name="Diallinas G."/>
            <person name="Emri T."/>
            <person name="Fekete E."/>
            <person name="Flipphi M."/>
            <person name="Freyberg S."/>
            <person name="Gallo A."/>
            <person name="Gournas C."/>
            <person name="Habgood R."/>
            <person name="Hainaut M."/>
            <person name="Harispe M.L."/>
            <person name="Henrissat B."/>
            <person name="Hilden K.S."/>
            <person name="Hope R."/>
            <person name="Hossain A."/>
            <person name="Karabika E."/>
            <person name="Karaffa L."/>
            <person name="Karanyi Z."/>
            <person name="Krasevec N."/>
            <person name="Kuo A."/>
            <person name="Kusch H."/>
            <person name="LaButti K."/>
            <person name="Lagendijk E.L."/>
            <person name="Lapidus A."/>
            <person name="Levasseur A."/>
            <person name="Lindquist E."/>
            <person name="Lipzen A."/>
            <person name="Logrieco A.F."/>
            <person name="MacCabe A."/>
            <person name="Maekelae M.R."/>
            <person name="Malavazi I."/>
            <person name="Melin P."/>
            <person name="Meyer V."/>
            <person name="Mielnichuk N."/>
            <person name="Miskei M."/>
            <person name="Molnar A.P."/>
            <person name="Mule G."/>
            <person name="Ngan C.Y."/>
            <person name="Orejas M."/>
            <person name="Orosz E."/>
            <person name="Ouedraogo J.P."/>
            <person name="Overkamp K.M."/>
            <person name="Park H.-S."/>
            <person name="Perrone G."/>
            <person name="Piumi F."/>
            <person name="Punt P.J."/>
            <person name="Ram A.F."/>
            <person name="Ramon A."/>
            <person name="Rauscher S."/>
            <person name="Record E."/>
            <person name="Riano-Pachon D.M."/>
            <person name="Robert V."/>
            <person name="Roehrig J."/>
            <person name="Ruller R."/>
            <person name="Salamov A."/>
            <person name="Salih N.S."/>
            <person name="Samson R.A."/>
            <person name="Sandor E."/>
            <person name="Sanguinetti M."/>
            <person name="Schuetze T."/>
            <person name="Sepcic K."/>
            <person name="Shelest E."/>
            <person name="Sherlock G."/>
            <person name="Sophianopoulou V."/>
            <person name="Squina F.M."/>
            <person name="Sun H."/>
            <person name="Susca A."/>
            <person name="Todd R.B."/>
            <person name="Tsang A."/>
            <person name="Unkles S.E."/>
            <person name="van de Wiele N."/>
            <person name="van Rossen-Uffink D."/>
            <person name="Oliveira J.V."/>
            <person name="Vesth T.C."/>
            <person name="Visser J."/>
            <person name="Yu J.-H."/>
            <person name="Zhou M."/>
            <person name="Andersen M.R."/>
            <person name="Archer D.B."/>
            <person name="Baker S.E."/>
            <person name="Benoit I."/>
            <person name="Brakhage A.A."/>
            <person name="Braus G.H."/>
            <person name="Fischer R."/>
            <person name="Frisvad J.C."/>
            <person name="Goldman G.H."/>
            <person name="Houbraken J."/>
            <person name="Oakley B."/>
            <person name="Pocsi I."/>
            <person name="Scazzocchio C."/>
            <person name="Seiboth B."/>
            <person name="vanKuyk P.A."/>
            <person name="Wortman J."/>
            <person name="Dyer P.S."/>
            <person name="Grigoriev I.V."/>
        </authorList>
    </citation>
    <scope>NUCLEOTIDE SEQUENCE [LARGE SCALE GENOMIC DNA]</scope>
    <source>
        <strain evidence="6">CBS 583.65</strain>
    </source>
</reference>
<gene>
    <name evidence="5" type="ORF">ASPVEDRAFT_126990</name>
</gene>